<name>A0ABX3H378_PAEBO</name>
<dbReference type="RefSeq" id="WP_076113381.1">
    <property type="nucleotide sequence ID" value="NZ_MPTB01000041.1"/>
</dbReference>
<dbReference type="PANTHER" id="PTHR11236">
    <property type="entry name" value="AMINOBENZOATE/ANTHRANILATE SYNTHASE"/>
    <property type="match status" value="1"/>
</dbReference>
<dbReference type="Pfam" id="PF04715">
    <property type="entry name" value="Anth_synt_I_N"/>
    <property type="match status" value="1"/>
</dbReference>
<evidence type="ECO:0000259" key="3">
    <source>
        <dbReference type="Pfam" id="PF00425"/>
    </source>
</evidence>
<gene>
    <name evidence="5" type="ORF">BSK56_25890</name>
</gene>
<evidence type="ECO:0000313" key="5">
    <source>
        <dbReference type="EMBL" id="OMD42328.1"/>
    </source>
</evidence>
<protein>
    <recommendedName>
        <fullName evidence="1">aminodeoxychorismate synthase</fullName>
        <ecNumber evidence="1">2.6.1.85</ecNumber>
    </recommendedName>
</protein>
<sequence>MSLLHVVEVKTSLSSFEIYKLFFSGKYSFFLDSGKDPERLGRYSFIGADPFIILKSKGRQIEITELGEKREVAGNPFEVLKELLARFKIRNDTELPFVGGAVGYFAYDLVHHLEKMAVTAIDDLNLPDMIVGLYDGIVVIDHLKNQVHAVSAGLVGSSPDAAKQKANLLKDTIEKGMLPDYTVLNEPYQQNLVDLTSNFTFEGYCEAIERAREYIRIGDIYQMNMTQRFSTLLDQHPLHLYEKLRSMNPAPFASYLEFEDVQVVSSSPERFIQLRNGEIETRPIKGTIPRGQTPEEDEANRNALAQSTKDQAENLMIVDLMRNDIGRVCKFGTVEVPELFVVEEYASVFHLVSTVTGELEEGLDAVDCIMATFPGGSITGAPKIRSMEIIDELEPTCRQLYTGSIGYLGFDGDMDINIVIRTILVKGQQAYYQVGGGIIWDSVPENEYQETLDKGAALKKALQLR</sequence>
<dbReference type="SUPFAM" id="SSF56322">
    <property type="entry name" value="ADC synthase"/>
    <property type="match status" value="1"/>
</dbReference>
<feature type="domain" description="Anthranilate synthase component I N-terminal" evidence="4">
    <location>
        <begin position="23"/>
        <end position="148"/>
    </location>
</feature>
<evidence type="ECO:0000256" key="1">
    <source>
        <dbReference type="ARBA" id="ARBA00013139"/>
    </source>
</evidence>
<dbReference type="InterPro" id="IPR005801">
    <property type="entry name" value="ADC_synthase"/>
</dbReference>
<dbReference type="EC" id="2.6.1.85" evidence="1"/>
<dbReference type="Gene3D" id="3.60.120.10">
    <property type="entry name" value="Anthranilate synthase"/>
    <property type="match status" value="1"/>
</dbReference>
<evidence type="ECO:0000313" key="6">
    <source>
        <dbReference type="Proteomes" id="UP000187412"/>
    </source>
</evidence>
<dbReference type="InterPro" id="IPR015890">
    <property type="entry name" value="Chorismate_C"/>
</dbReference>
<keyword evidence="6" id="KW-1185">Reference proteome</keyword>
<keyword evidence="2" id="KW-0808">Transferase</keyword>
<dbReference type="NCBIfam" id="TIGR00553">
    <property type="entry name" value="pabB"/>
    <property type="match status" value="1"/>
</dbReference>
<organism evidence="5 6">
    <name type="scientific">Paenibacillus borealis</name>
    <dbReference type="NCBI Taxonomy" id="160799"/>
    <lineage>
        <taxon>Bacteria</taxon>
        <taxon>Bacillati</taxon>
        <taxon>Bacillota</taxon>
        <taxon>Bacilli</taxon>
        <taxon>Bacillales</taxon>
        <taxon>Paenibacillaceae</taxon>
        <taxon>Paenibacillus</taxon>
    </lineage>
</organism>
<evidence type="ECO:0000259" key="4">
    <source>
        <dbReference type="Pfam" id="PF04715"/>
    </source>
</evidence>
<dbReference type="EMBL" id="MPTB01000041">
    <property type="protein sequence ID" value="OMD42328.1"/>
    <property type="molecule type" value="Genomic_DNA"/>
</dbReference>
<dbReference type="PANTHER" id="PTHR11236:SF50">
    <property type="entry name" value="AMINODEOXYCHORISMATE SYNTHASE COMPONENT 1"/>
    <property type="match status" value="1"/>
</dbReference>
<dbReference type="InterPro" id="IPR005802">
    <property type="entry name" value="ADC_synth_comp_1"/>
</dbReference>
<dbReference type="PRINTS" id="PR00095">
    <property type="entry name" value="ANTSNTHASEI"/>
</dbReference>
<dbReference type="InterPro" id="IPR019999">
    <property type="entry name" value="Anth_synth_I-like"/>
</dbReference>
<accession>A0ABX3H378</accession>
<feature type="domain" description="Chorismate-utilising enzyme C-terminal" evidence="3">
    <location>
        <begin position="202"/>
        <end position="454"/>
    </location>
</feature>
<reference evidence="5 6" key="1">
    <citation type="submission" date="2016-10" db="EMBL/GenBank/DDBJ databases">
        <title>Paenibacillus species isolates.</title>
        <authorList>
            <person name="Beno S.M."/>
        </authorList>
    </citation>
    <scope>NUCLEOTIDE SEQUENCE [LARGE SCALE GENOMIC DNA]</scope>
    <source>
        <strain evidence="5 6">FSL H7-0744</strain>
    </source>
</reference>
<evidence type="ECO:0000256" key="2">
    <source>
        <dbReference type="ARBA" id="ARBA00022679"/>
    </source>
</evidence>
<comment type="caution">
    <text evidence="5">The sequence shown here is derived from an EMBL/GenBank/DDBJ whole genome shotgun (WGS) entry which is preliminary data.</text>
</comment>
<proteinExistence type="predicted"/>
<dbReference type="Proteomes" id="UP000187412">
    <property type="component" value="Unassembled WGS sequence"/>
</dbReference>
<dbReference type="Pfam" id="PF00425">
    <property type="entry name" value="Chorismate_bind"/>
    <property type="match status" value="1"/>
</dbReference>
<dbReference type="InterPro" id="IPR006805">
    <property type="entry name" value="Anth_synth_I_N"/>
</dbReference>